<organism evidence="2">
    <name type="scientific">Amblyomma triste</name>
    <name type="common">Neotropical tick</name>
    <dbReference type="NCBI Taxonomy" id="251400"/>
    <lineage>
        <taxon>Eukaryota</taxon>
        <taxon>Metazoa</taxon>
        <taxon>Ecdysozoa</taxon>
        <taxon>Arthropoda</taxon>
        <taxon>Chelicerata</taxon>
        <taxon>Arachnida</taxon>
        <taxon>Acari</taxon>
        <taxon>Parasitiformes</taxon>
        <taxon>Ixodida</taxon>
        <taxon>Ixodoidea</taxon>
        <taxon>Ixodidae</taxon>
        <taxon>Amblyomminae</taxon>
        <taxon>Amblyomma</taxon>
    </lineage>
</organism>
<evidence type="ECO:0000256" key="1">
    <source>
        <dbReference type="SAM" id="SignalP"/>
    </source>
</evidence>
<dbReference type="EMBL" id="GBBM01007356">
    <property type="protein sequence ID" value="JAC28062.1"/>
    <property type="molecule type" value="mRNA"/>
</dbReference>
<accession>A0A023G317</accession>
<evidence type="ECO:0000313" key="2">
    <source>
        <dbReference type="EMBL" id="JAC28062.1"/>
    </source>
</evidence>
<feature type="chain" id="PRO_5001516163" evidence="1">
    <location>
        <begin position="24"/>
        <end position="191"/>
    </location>
</feature>
<name>A0A023G317_AMBTT</name>
<sequence>MTFSLMATLSSTFVFCAIILISAEEDSSNDASQPLPRSDEDLLPKYVLKKNSSGPFLNLNYNCVTAELAATKEPFVIFFDYNTNGSWQDTLIFTADGYSNEEKSIVLKPDSTNSYGANDTNLYILFFGGSFSCMVVLEKAPSYQRCFLFGKISDKYSSTCPSPSMKTEDCRQEFRNCKKRARCNGKCKFLL</sequence>
<keyword evidence="1" id="KW-0732">Signal</keyword>
<protein>
    <submittedName>
        <fullName evidence="2">Putative secreted protein</fullName>
    </submittedName>
</protein>
<feature type="signal peptide" evidence="1">
    <location>
        <begin position="1"/>
        <end position="23"/>
    </location>
</feature>
<proteinExistence type="evidence at transcript level"/>
<dbReference type="AlphaFoldDB" id="A0A023G317"/>
<reference evidence="2" key="1">
    <citation type="submission" date="2014-03" db="EMBL/GenBank/DDBJ databases">
        <title>The sialotranscriptome of Amblyomma triste, Amblyomma parvum and Amblyomma cajennense ticks, uncovered by 454-based RNA-seq.</title>
        <authorList>
            <person name="Garcia G.R."/>
            <person name="Gardinassi L.G."/>
            <person name="Ribeiro J.M."/>
            <person name="Anatriello E."/>
            <person name="Ferreira B.R."/>
            <person name="Moreira H.N."/>
            <person name="Mafra C."/>
            <person name="Olegario M.M."/>
            <person name="Szabo P.J."/>
            <person name="Miranda-Santos I.K."/>
            <person name="Maruyama S.R."/>
        </authorList>
    </citation>
    <scope>NUCLEOTIDE SEQUENCE</scope>
    <source>
        <strain evidence="2">Mato Grasso do Sul</strain>
        <tissue evidence="2">Salivary glands</tissue>
    </source>
</reference>